<keyword evidence="4" id="KW-0677">Repeat</keyword>
<dbReference type="EMBL" id="LSGP01000026">
    <property type="protein sequence ID" value="KYZ74917.1"/>
    <property type="molecule type" value="Genomic_DNA"/>
</dbReference>
<evidence type="ECO:0000256" key="4">
    <source>
        <dbReference type="ARBA" id="ARBA00022737"/>
    </source>
</evidence>
<dbReference type="Pfam" id="PF13247">
    <property type="entry name" value="Fer4_11"/>
    <property type="match status" value="1"/>
</dbReference>
<dbReference type="OrthoDB" id="1723058at2"/>
<evidence type="ECO:0000256" key="7">
    <source>
        <dbReference type="ARBA" id="ARBA00023014"/>
    </source>
</evidence>
<dbReference type="AlphaFoldDB" id="A0A154BLQ9"/>
<evidence type="ECO:0000256" key="2">
    <source>
        <dbReference type="ARBA" id="ARBA00022485"/>
    </source>
</evidence>
<keyword evidence="7" id="KW-0411">Iron-sulfur</keyword>
<name>A0A154BLQ9_ANASB</name>
<dbReference type="GO" id="GO:0046872">
    <property type="term" value="F:metal ion binding"/>
    <property type="evidence" value="ECO:0007669"/>
    <property type="project" value="UniProtKB-KW"/>
</dbReference>
<dbReference type="InterPro" id="IPR017900">
    <property type="entry name" value="4Fe4S_Fe_S_CS"/>
</dbReference>
<dbReference type="InterPro" id="IPR050954">
    <property type="entry name" value="ET_IronSulfur_Cluster-Binding"/>
</dbReference>
<proteinExistence type="predicted"/>
<feature type="domain" description="4Fe-4S ferredoxin-type" evidence="8">
    <location>
        <begin position="51"/>
        <end position="82"/>
    </location>
</feature>
<gene>
    <name evidence="9" type="ORF">AXX12_15155</name>
</gene>
<dbReference type="PANTHER" id="PTHR43177:SF5">
    <property type="entry name" value="ANAEROBIC DIMETHYL SULFOXIDE REDUCTASE CHAIN B-RELATED"/>
    <property type="match status" value="1"/>
</dbReference>
<evidence type="ECO:0000256" key="3">
    <source>
        <dbReference type="ARBA" id="ARBA00022723"/>
    </source>
</evidence>
<comment type="caution">
    <text evidence="9">The sequence shown here is derived from an EMBL/GenBank/DDBJ whole genome shotgun (WGS) entry which is preliminary data.</text>
</comment>
<dbReference type="Gene3D" id="3.30.70.20">
    <property type="match status" value="2"/>
</dbReference>
<dbReference type="GO" id="GO:0051539">
    <property type="term" value="F:4 iron, 4 sulfur cluster binding"/>
    <property type="evidence" value="ECO:0007669"/>
    <property type="project" value="UniProtKB-KW"/>
</dbReference>
<keyword evidence="3" id="KW-0479">Metal-binding</keyword>
<keyword evidence="5" id="KW-0249">Electron transport</keyword>
<accession>A0A154BLQ9</accession>
<keyword evidence="1" id="KW-0813">Transport</keyword>
<keyword evidence="6" id="KW-0408">Iron</keyword>
<dbReference type="STRING" id="1794912.AXX12_15155"/>
<dbReference type="Proteomes" id="UP000076268">
    <property type="component" value="Unassembled WGS sequence"/>
</dbReference>
<dbReference type="RefSeq" id="WP_066245382.1">
    <property type="nucleotide sequence ID" value="NZ_LSGP01000026.1"/>
</dbReference>
<organism evidence="9 10">
    <name type="scientific">Anaerosporomusa subterranea</name>
    <dbReference type="NCBI Taxonomy" id="1794912"/>
    <lineage>
        <taxon>Bacteria</taxon>
        <taxon>Bacillati</taxon>
        <taxon>Bacillota</taxon>
        <taxon>Negativicutes</taxon>
        <taxon>Acetonemataceae</taxon>
        <taxon>Anaerosporomusa</taxon>
    </lineage>
</organism>
<evidence type="ECO:0000256" key="1">
    <source>
        <dbReference type="ARBA" id="ARBA00022448"/>
    </source>
</evidence>
<dbReference type="SUPFAM" id="SSF54862">
    <property type="entry name" value="4Fe-4S ferredoxins"/>
    <property type="match status" value="1"/>
</dbReference>
<evidence type="ECO:0000256" key="5">
    <source>
        <dbReference type="ARBA" id="ARBA00022982"/>
    </source>
</evidence>
<dbReference type="InterPro" id="IPR017896">
    <property type="entry name" value="4Fe4S_Fe-S-bd"/>
</dbReference>
<reference evidence="9 10" key="1">
    <citation type="submission" date="2016-02" db="EMBL/GenBank/DDBJ databases">
        <title>Anaerosporomusa subterraneum gen. nov., sp. nov., a spore-forming obligate anaerobe isolated from saprolite.</title>
        <authorList>
            <person name="Choi J.K."/>
            <person name="Shah M."/>
            <person name="Yee N."/>
        </authorList>
    </citation>
    <scope>NUCLEOTIDE SEQUENCE [LARGE SCALE GENOMIC DNA]</scope>
    <source>
        <strain evidence="9 10">RU4</strain>
    </source>
</reference>
<evidence type="ECO:0000313" key="10">
    <source>
        <dbReference type="Proteomes" id="UP000076268"/>
    </source>
</evidence>
<keyword evidence="2" id="KW-0004">4Fe-4S</keyword>
<feature type="domain" description="4Fe-4S ferredoxin-type" evidence="8">
    <location>
        <begin position="2"/>
        <end position="31"/>
    </location>
</feature>
<keyword evidence="10" id="KW-1185">Reference proteome</keyword>
<feature type="domain" description="4Fe-4S ferredoxin-type" evidence="8">
    <location>
        <begin position="84"/>
        <end position="113"/>
    </location>
</feature>
<dbReference type="PROSITE" id="PS00198">
    <property type="entry name" value="4FE4S_FER_1"/>
    <property type="match status" value="1"/>
</dbReference>
<sequence>MKRVWIDSQKCLGCKTCELQCAVERNSVTKTLAAAVLEMPRPVARVGVYGPTGSSFPIQCRHCQDAACLKACPSGAMQRDVETGITFIDQSKCRACWMCVMSCPFGVVTPLKDFKVAQKCDACMHMEEPACVASCPTKALIYGDENDYEKVRLSRKQMLAVHVRSAAESGIGVIGLDYVRGDD</sequence>
<dbReference type="CDD" id="cd10563">
    <property type="entry name" value="CooF_like"/>
    <property type="match status" value="1"/>
</dbReference>
<evidence type="ECO:0000313" key="9">
    <source>
        <dbReference type="EMBL" id="KYZ74917.1"/>
    </source>
</evidence>
<evidence type="ECO:0000256" key="6">
    <source>
        <dbReference type="ARBA" id="ARBA00023004"/>
    </source>
</evidence>
<evidence type="ECO:0000259" key="8">
    <source>
        <dbReference type="PROSITE" id="PS51379"/>
    </source>
</evidence>
<protein>
    <submittedName>
        <fullName evidence="9">4Fe-4S ferredoxin</fullName>
    </submittedName>
</protein>
<dbReference type="PROSITE" id="PS51379">
    <property type="entry name" value="4FE4S_FER_2"/>
    <property type="match status" value="3"/>
</dbReference>
<dbReference type="PANTHER" id="PTHR43177">
    <property type="entry name" value="PROTEIN NRFC"/>
    <property type="match status" value="1"/>
</dbReference>